<accession>A0A812LF84</accession>
<feature type="compositionally biased region" description="Acidic residues" evidence="1">
    <location>
        <begin position="19"/>
        <end position="28"/>
    </location>
</feature>
<evidence type="ECO:0000313" key="3">
    <source>
        <dbReference type="Proteomes" id="UP000604046"/>
    </source>
</evidence>
<protein>
    <submittedName>
        <fullName evidence="2">Uncharacterized protein</fullName>
    </submittedName>
</protein>
<evidence type="ECO:0000256" key="1">
    <source>
        <dbReference type="SAM" id="MobiDB-lite"/>
    </source>
</evidence>
<comment type="caution">
    <text evidence="2">The sequence shown here is derived from an EMBL/GenBank/DDBJ whole genome shotgun (WGS) entry which is preliminary data.</text>
</comment>
<dbReference type="AlphaFoldDB" id="A0A812LF84"/>
<reference evidence="2" key="1">
    <citation type="submission" date="2021-02" db="EMBL/GenBank/DDBJ databases">
        <authorList>
            <person name="Dougan E. K."/>
            <person name="Rhodes N."/>
            <person name="Thang M."/>
            <person name="Chan C."/>
        </authorList>
    </citation>
    <scope>NUCLEOTIDE SEQUENCE</scope>
</reference>
<gene>
    <name evidence="2" type="ORF">SNAT2548_LOCUS10813</name>
</gene>
<keyword evidence="3" id="KW-1185">Reference proteome</keyword>
<feature type="region of interest" description="Disordered" evidence="1">
    <location>
        <begin position="1"/>
        <end position="83"/>
    </location>
</feature>
<sequence length="318" mass="35831">MGAPSPEHQPGRAKSESEYTYETEEVPTEQEGPNLEERVISPTQPVQLPVVKRLRVQGHQVKQRAGQATPQQSGSDSSHSSCFEPVRLTAKPASEQRRLAPTPDWSKEIVLDLHYFHPEKQPYGRRFLPKGQVAYQYECPISGGHKTIHTELEVLGIGGPDSPFQCWKVAEQSQMREIELVRCTGFRHLAMELLVTERLEPLPDLSELLVWKMVFSTIAASRKCSVRDLSKHNFAYRSVTGMGSVVFVDLNSWAPHDHVPHFPNKERAKGLWSTIRGFSQELLDVIQSLVGCSHNNLNQLTEECYVTAMGRLPVRTGQ</sequence>
<evidence type="ECO:0000313" key="2">
    <source>
        <dbReference type="EMBL" id="CAE7240713.1"/>
    </source>
</evidence>
<proteinExistence type="predicted"/>
<dbReference type="EMBL" id="CAJNDS010000914">
    <property type="protein sequence ID" value="CAE7240713.1"/>
    <property type="molecule type" value="Genomic_DNA"/>
</dbReference>
<name>A0A812LF84_9DINO</name>
<organism evidence="2 3">
    <name type="scientific">Symbiodinium natans</name>
    <dbReference type="NCBI Taxonomy" id="878477"/>
    <lineage>
        <taxon>Eukaryota</taxon>
        <taxon>Sar</taxon>
        <taxon>Alveolata</taxon>
        <taxon>Dinophyceae</taxon>
        <taxon>Suessiales</taxon>
        <taxon>Symbiodiniaceae</taxon>
        <taxon>Symbiodinium</taxon>
    </lineage>
</organism>
<dbReference type="Proteomes" id="UP000604046">
    <property type="component" value="Unassembled WGS sequence"/>
</dbReference>